<gene>
    <name evidence="1" type="ORF">HPB50_025640</name>
</gene>
<name>A0ACB7T9M9_HYAAI</name>
<keyword evidence="2" id="KW-1185">Reference proteome</keyword>
<accession>A0ACB7T9M9</accession>
<sequence length="1127" mass="125254">MPFRLKLKKSKHYSVVSKSLCVIAVKLLENATVECIVSSRTVGRECLQNVCQRLQITQPEYFGLRYQTRDGQLRWVDLERPLKKQLDKHGAASSREGGGGGGGCCSLQLGVMFYVPDAAQARRLLQSDVTRYYYFSQLKSDVIEGKLPCDRREAIRLASYSLQAEFGDHRPEHHTAEYLRNFALFPKSVLLACANEEEEAALLDEIVNAHRSLQGLDHATAELYYIQTVQRLEGYGEERFEVRDPAGVDIVLGVSVQGVTARRASRSSEQDTSLAAVHSSPGEEQQPQPAVYHWSEIVDLVHHKRCFKIVGRDTAHSAQFQLEDVSTAKYIWKMCVQQHGFFMSMQEAAATAHGGMLGETYTRAPSCSIDAGDSFRWASVPDVENAGGERGTDVGESRESLDELAVYHTETRNSENYAFSGSASQLVDPNHNGYDHHPTNPVTVRENVVASTEHIPMHNEIGQQVNSVHHSYVSLPRNSESATDLRRALLPSYRQAPDYETAVLNKYGVTSCSLNDLPLETRQNSHVYHQQQHPVTTSAVSNELDISLSRSCNPLLPPLSYMHYGNFADLTELGDSMSFGDLANNNNNRIDGVAHGRAPPLLAPPLHTYSTPELTSQGLSYEVNPAQLFANMHLNYQYKPPPPYPYGQRPSASTPDLTRNHHQLRASASPDLVSRRHLSQSTIQGSEPSLPHYQAAVNGNVTSESLRSIVEPPKPVLPTYVPVGESWNAQVSGVAQPQRIQVCVSTPTTREQVAVAKPVDATPVPPPRKQVTEEKQEPPSQEASPAHPLGPMMVAAMNGLTLTVAQPDQLLTGDQSSVDRESPSTSTSKELRPEQVLESRLEDGQVFLEFERIAKRKPNADFTTALLSENTSRNRFSDVLPYEENRVRLTPTPDNRTGYINASHVSASVGDSQRFYIAAQGPTRETAKSFWQMVWENHVGVVVMLTETEDEHGREKCFQYWPTADGDDAALSFGEYRVTRKGVVSSAVAVTTSLTLSKSQGVACSHRNVWHLRYTDWPDHGTPGDIQGFLGFMEEVDSVRRLASGDQRLLRTRNTPMVVHCTAGVGRSGVVILCDILLFCLDHNVPVDVPRVLSSVRMQRMLSVQTLAQYKFVYHVLIRYLRNSRLI</sequence>
<dbReference type="EMBL" id="CM023490">
    <property type="protein sequence ID" value="KAH6943715.1"/>
    <property type="molecule type" value="Genomic_DNA"/>
</dbReference>
<reference evidence="1" key="1">
    <citation type="submission" date="2020-05" db="EMBL/GenBank/DDBJ databases">
        <title>Large-scale comparative analyses of tick genomes elucidate their genetic diversity and vector capacities.</title>
        <authorList>
            <person name="Jia N."/>
            <person name="Wang J."/>
            <person name="Shi W."/>
            <person name="Du L."/>
            <person name="Sun Y."/>
            <person name="Zhan W."/>
            <person name="Jiang J."/>
            <person name="Wang Q."/>
            <person name="Zhang B."/>
            <person name="Ji P."/>
            <person name="Sakyi L.B."/>
            <person name="Cui X."/>
            <person name="Yuan T."/>
            <person name="Jiang B."/>
            <person name="Yang W."/>
            <person name="Lam T.T.-Y."/>
            <person name="Chang Q."/>
            <person name="Ding S."/>
            <person name="Wang X."/>
            <person name="Zhu J."/>
            <person name="Ruan X."/>
            <person name="Zhao L."/>
            <person name="Wei J."/>
            <person name="Que T."/>
            <person name="Du C."/>
            <person name="Cheng J."/>
            <person name="Dai P."/>
            <person name="Han X."/>
            <person name="Huang E."/>
            <person name="Gao Y."/>
            <person name="Liu J."/>
            <person name="Shao H."/>
            <person name="Ye R."/>
            <person name="Li L."/>
            <person name="Wei W."/>
            <person name="Wang X."/>
            <person name="Wang C."/>
            <person name="Yang T."/>
            <person name="Huo Q."/>
            <person name="Li W."/>
            <person name="Guo W."/>
            <person name="Chen H."/>
            <person name="Zhou L."/>
            <person name="Ni X."/>
            <person name="Tian J."/>
            <person name="Zhou Y."/>
            <person name="Sheng Y."/>
            <person name="Liu T."/>
            <person name="Pan Y."/>
            <person name="Xia L."/>
            <person name="Li J."/>
            <person name="Zhao F."/>
            <person name="Cao W."/>
        </authorList>
    </citation>
    <scope>NUCLEOTIDE SEQUENCE</scope>
    <source>
        <strain evidence="1">Hyas-2018</strain>
    </source>
</reference>
<organism evidence="1 2">
    <name type="scientific">Hyalomma asiaticum</name>
    <name type="common">Tick</name>
    <dbReference type="NCBI Taxonomy" id="266040"/>
    <lineage>
        <taxon>Eukaryota</taxon>
        <taxon>Metazoa</taxon>
        <taxon>Ecdysozoa</taxon>
        <taxon>Arthropoda</taxon>
        <taxon>Chelicerata</taxon>
        <taxon>Arachnida</taxon>
        <taxon>Acari</taxon>
        <taxon>Parasitiformes</taxon>
        <taxon>Ixodida</taxon>
        <taxon>Ixodoidea</taxon>
        <taxon>Ixodidae</taxon>
        <taxon>Hyalomminae</taxon>
        <taxon>Hyalomma</taxon>
    </lineage>
</organism>
<evidence type="ECO:0000313" key="1">
    <source>
        <dbReference type="EMBL" id="KAH6943715.1"/>
    </source>
</evidence>
<proteinExistence type="predicted"/>
<dbReference type="Proteomes" id="UP000821845">
    <property type="component" value="Chromosome 10"/>
</dbReference>
<comment type="caution">
    <text evidence="1">The sequence shown here is derived from an EMBL/GenBank/DDBJ whole genome shotgun (WGS) entry which is preliminary data.</text>
</comment>
<evidence type="ECO:0000313" key="2">
    <source>
        <dbReference type="Proteomes" id="UP000821845"/>
    </source>
</evidence>
<protein>
    <submittedName>
        <fullName evidence="1">Uncharacterized protein</fullName>
    </submittedName>
</protein>